<dbReference type="SUPFAM" id="SSF50475">
    <property type="entry name" value="FMN-binding split barrel"/>
    <property type="match status" value="1"/>
</dbReference>
<sequence length="214" mass="22721">MTSFSTAGPMWTWAAMRARAVRVSDTPGTRSKPPRTKDNSMTVSPELRTVPTIGAPRSASPDLLRSVFRRHAAGVAVITAHGERPVGFTATSLNSVAADPPLISFGVGTGSSSWPVVAEAEHIGVHILGEHQEELAATFARSGADRFAEPTRWSRGPEGVPVLDGVLAWLVCRVVARVPAGDHRIVIAQAVAGDPEGAGRPLLYHHGRFNALRD</sequence>
<accession>A0ABQ3PC08</accession>
<evidence type="ECO:0000256" key="2">
    <source>
        <dbReference type="SAM" id="MobiDB-lite"/>
    </source>
</evidence>
<feature type="region of interest" description="Disordered" evidence="2">
    <location>
        <begin position="22"/>
        <end position="42"/>
    </location>
</feature>
<dbReference type="InterPro" id="IPR012349">
    <property type="entry name" value="Split_barrel_FMN-bd"/>
</dbReference>
<keyword evidence="1" id="KW-0560">Oxidoreductase</keyword>
<dbReference type="InterPro" id="IPR050268">
    <property type="entry name" value="NADH-dep_flavin_reductase"/>
</dbReference>
<protein>
    <submittedName>
        <fullName evidence="4">Flavin-dependent reductase</fullName>
    </submittedName>
</protein>
<dbReference type="Proteomes" id="UP001052739">
    <property type="component" value="Unassembled WGS sequence"/>
</dbReference>
<dbReference type="PANTHER" id="PTHR30466:SF1">
    <property type="entry name" value="FMN REDUCTASE (NADH) RUTF"/>
    <property type="match status" value="1"/>
</dbReference>
<reference evidence="4" key="1">
    <citation type="submission" date="2024-05" db="EMBL/GenBank/DDBJ databases">
        <title>Whole genome shotgun sequence of Streptomyces hydrogenans NBRC 13475.</title>
        <authorList>
            <person name="Komaki H."/>
            <person name="Tamura T."/>
        </authorList>
    </citation>
    <scope>NUCLEOTIDE SEQUENCE</scope>
    <source>
        <strain evidence="4">NBRC 13475</strain>
    </source>
</reference>
<dbReference type="EMBL" id="BNDW01000019">
    <property type="protein sequence ID" value="GHI22568.1"/>
    <property type="molecule type" value="Genomic_DNA"/>
</dbReference>
<evidence type="ECO:0000313" key="5">
    <source>
        <dbReference type="Proteomes" id="UP001052739"/>
    </source>
</evidence>
<feature type="domain" description="Flavin reductase like" evidence="3">
    <location>
        <begin position="68"/>
        <end position="211"/>
    </location>
</feature>
<dbReference type="PANTHER" id="PTHR30466">
    <property type="entry name" value="FLAVIN REDUCTASE"/>
    <property type="match status" value="1"/>
</dbReference>
<comment type="caution">
    <text evidence="4">The sequence shown here is derived from an EMBL/GenBank/DDBJ whole genome shotgun (WGS) entry which is preliminary data.</text>
</comment>
<evidence type="ECO:0000256" key="1">
    <source>
        <dbReference type="ARBA" id="ARBA00023002"/>
    </source>
</evidence>
<proteinExistence type="predicted"/>
<dbReference type="Pfam" id="PF01613">
    <property type="entry name" value="Flavin_Reduct"/>
    <property type="match status" value="1"/>
</dbReference>
<organism evidence="4 5">
    <name type="scientific">Streptomyces hydrogenans</name>
    <dbReference type="NCBI Taxonomy" id="1873719"/>
    <lineage>
        <taxon>Bacteria</taxon>
        <taxon>Bacillati</taxon>
        <taxon>Actinomycetota</taxon>
        <taxon>Actinomycetes</taxon>
        <taxon>Kitasatosporales</taxon>
        <taxon>Streptomycetaceae</taxon>
        <taxon>Streptomyces</taxon>
    </lineage>
</organism>
<evidence type="ECO:0000313" key="4">
    <source>
        <dbReference type="EMBL" id="GHI22568.1"/>
    </source>
</evidence>
<gene>
    <name evidence="4" type="ORF">Shyd_39390</name>
</gene>
<dbReference type="Gene3D" id="2.30.110.10">
    <property type="entry name" value="Electron Transport, Fmn-binding Protein, Chain A"/>
    <property type="match status" value="1"/>
</dbReference>
<dbReference type="SMART" id="SM00903">
    <property type="entry name" value="Flavin_Reduct"/>
    <property type="match status" value="1"/>
</dbReference>
<keyword evidence="5" id="KW-1185">Reference proteome</keyword>
<name>A0ABQ3PC08_9ACTN</name>
<evidence type="ECO:0000259" key="3">
    <source>
        <dbReference type="SMART" id="SM00903"/>
    </source>
</evidence>
<dbReference type="InterPro" id="IPR002563">
    <property type="entry name" value="Flavin_Rdtase-like_dom"/>
</dbReference>